<accession>A0A427AYF4</accession>
<name>A0A427AYF4_ENSVE</name>
<dbReference type="AlphaFoldDB" id="A0A427AYF4"/>
<gene>
    <name evidence="1" type="ORF">B296_00021840</name>
</gene>
<proteinExistence type="predicted"/>
<evidence type="ECO:0000313" key="1">
    <source>
        <dbReference type="EMBL" id="RRT81215.1"/>
    </source>
</evidence>
<protein>
    <submittedName>
        <fullName evidence="1">Uncharacterized protein</fullName>
    </submittedName>
</protein>
<comment type="caution">
    <text evidence="1">The sequence shown here is derived from an EMBL/GenBank/DDBJ whole genome shotgun (WGS) entry which is preliminary data.</text>
</comment>
<dbReference type="EMBL" id="AMZH03000963">
    <property type="protein sequence ID" value="RRT81215.1"/>
    <property type="molecule type" value="Genomic_DNA"/>
</dbReference>
<organism evidence="1 2">
    <name type="scientific">Ensete ventricosum</name>
    <name type="common">Abyssinian banana</name>
    <name type="synonym">Musa ensete</name>
    <dbReference type="NCBI Taxonomy" id="4639"/>
    <lineage>
        <taxon>Eukaryota</taxon>
        <taxon>Viridiplantae</taxon>
        <taxon>Streptophyta</taxon>
        <taxon>Embryophyta</taxon>
        <taxon>Tracheophyta</taxon>
        <taxon>Spermatophyta</taxon>
        <taxon>Magnoliopsida</taxon>
        <taxon>Liliopsida</taxon>
        <taxon>Zingiberales</taxon>
        <taxon>Musaceae</taxon>
        <taxon>Ensete</taxon>
    </lineage>
</organism>
<reference evidence="1 2" key="1">
    <citation type="journal article" date="2014" name="Agronomy (Basel)">
        <title>A Draft Genome Sequence for Ensete ventricosum, the Drought-Tolerant Tree Against Hunger.</title>
        <authorList>
            <person name="Harrison J."/>
            <person name="Moore K.A."/>
            <person name="Paszkiewicz K."/>
            <person name="Jones T."/>
            <person name="Grant M."/>
            <person name="Ambacheew D."/>
            <person name="Muzemil S."/>
            <person name="Studholme D.J."/>
        </authorList>
    </citation>
    <scope>NUCLEOTIDE SEQUENCE [LARGE SCALE GENOMIC DNA]</scope>
</reference>
<dbReference type="Proteomes" id="UP000287651">
    <property type="component" value="Unassembled WGS sequence"/>
</dbReference>
<evidence type="ECO:0000313" key="2">
    <source>
        <dbReference type="Proteomes" id="UP000287651"/>
    </source>
</evidence>
<sequence>MGISVRPLIDTQTARYRAVASIGAVSAPLPPEIGRIFGDRGEKKMTHELLVKASRGDFFFPYGEKERGDAYIFLLFFNSIIYKLGAISSKAWHCTVQILVHRYVMDQTRLKMVILGILVCCH</sequence>